<protein>
    <recommendedName>
        <fullName evidence="5">Mobilization protein</fullName>
    </recommendedName>
</protein>
<comment type="caution">
    <text evidence="3">The sequence shown here is derived from an EMBL/GenBank/DDBJ whole genome shotgun (WGS) entry which is preliminary data.</text>
</comment>
<evidence type="ECO:0000256" key="2">
    <source>
        <dbReference type="SAM" id="MobiDB-lite"/>
    </source>
</evidence>
<dbReference type="Pfam" id="PF01076">
    <property type="entry name" value="Mob_Pre"/>
    <property type="match status" value="1"/>
</dbReference>
<keyword evidence="4" id="KW-1185">Reference proteome</keyword>
<dbReference type="AlphaFoldDB" id="A0A4S2AZB7"/>
<dbReference type="Proteomes" id="UP000310532">
    <property type="component" value="Unassembled WGS sequence"/>
</dbReference>
<accession>A0A4S2AZB7</accession>
<dbReference type="GO" id="GO:0006310">
    <property type="term" value="P:DNA recombination"/>
    <property type="evidence" value="ECO:0007669"/>
    <property type="project" value="InterPro"/>
</dbReference>
<evidence type="ECO:0008006" key="5">
    <source>
        <dbReference type="Google" id="ProtNLM"/>
    </source>
</evidence>
<keyword evidence="1" id="KW-0175">Coiled coil</keyword>
<feature type="coiled-coil region" evidence="1">
    <location>
        <begin position="76"/>
        <end position="187"/>
    </location>
</feature>
<organism evidence="3 4">
    <name type="scientific">Bacteroides muris</name>
    <name type="common">ex Afrizal et al. 2022</name>
    <dbReference type="NCBI Taxonomy" id="2516960"/>
    <lineage>
        <taxon>Bacteria</taxon>
        <taxon>Pseudomonadati</taxon>
        <taxon>Bacteroidota</taxon>
        <taxon>Bacteroidia</taxon>
        <taxon>Bacteroidales</taxon>
        <taxon>Bacteroidaceae</taxon>
        <taxon>Bacteroides</taxon>
    </lineage>
</organism>
<proteinExistence type="predicted"/>
<dbReference type="EMBL" id="SRYZ01000012">
    <property type="protein sequence ID" value="TGY06996.1"/>
    <property type="molecule type" value="Genomic_DNA"/>
</dbReference>
<gene>
    <name evidence="3" type="ORF">E5355_07445</name>
</gene>
<reference evidence="3 4" key="1">
    <citation type="submission" date="2019-04" db="EMBL/GenBank/DDBJ databases">
        <title>Microbes associate with the intestines of laboratory mice.</title>
        <authorList>
            <person name="Navarre W."/>
            <person name="Wong E."/>
            <person name="Huang K."/>
            <person name="Tropini C."/>
            <person name="Ng K."/>
            <person name="Yu B."/>
        </authorList>
    </citation>
    <scope>NUCLEOTIDE SEQUENCE [LARGE SCALE GENOMIC DNA]</scope>
    <source>
        <strain evidence="3 4">NM69_E16B</strain>
    </source>
</reference>
<feature type="region of interest" description="Disordered" evidence="2">
    <location>
        <begin position="1"/>
        <end position="35"/>
    </location>
</feature>
<sequence>MPIVTAERKKKASEAKAKKRYRTKSKDGPRLSANDIMTRDNLTRFQDTYAEAMEHFGLERGIRGSEARHVDQHEYYRQCQIRKKDLEQDVAGLSAEKKQLDTENRSLEKRKAELERGNRWIEKTIIESKAANKQLTEENAQLTKDKKLLVEYNSTLKETVVGMIEEYKGLETSKEKLSREVSALEASKMSVAYDSDYTEYKADIEKFFPDVPDLLNWARYCKHIGFPDSFTQQIVAQQPVQFRGKLYSPEHSQSYSTEHSEAKLERDPKEKHRFMLKIDGVSVFQWFRNKAKEFLAKLGIRLNEPKREPSLGR</sequence>
<dbReference type="GO" id="GO:0003677">
    <property type="term" value="F:DNA binding"/>
    <property type="evidence" value="ECO:0007669"/>
    <property type="project" value="InterPro"/>
</dbReference>
<evidence type="ECO:0000313" key="3">
    <source>
        <dbReference type="EMBL" id="TGY06996.1"/>
    </source>
</evidence>
<evidence type="ECO:0000313" key="4">
    <source>
        <dbReference type="Proteomes" id="UP000310532"/>
    </source>
</evidence>
<name>A0A4S2AZB7_9BACE</name>
<evidence type="ECO:0000256" key="1">
    <source>
        <dbReference type="SAM" id="Coils"/>
    </source>
</evidence>
<dbReference type="RefSeq" id="WP_136009822.1">
    <property type="nucleotide sequence ID" value="NZ_SRYZ01000012.1"/>
</dbReference>
<dbReference type="InterPro" id="IPR001668">
    <property type="entry name" value="Mob_Pre"/>
</dbReference>
<dbReference type="Gene3D" id="3.30.930.30">
    <property type="match status" value="1"/>
</dbReference>